<proteinExistence type="predicted"/>
<evidence type="ECO:0000313" key="1">
    <source>
        <dbReference type="EMBL" id="SJK96876.1"/>
    </source>
</evidence>
<gene>
    <name evidence="1" type="ORF">ARMOST_00122</name>
</gene>
<accession>A0A284QK85</accession>
<name>A0A284QK85_ARMOS</name>
<evidence type="ECO:0000313" key="2">
    <source>
        <dbReference type="Proteomes" id="UP000219338"/>
    </source>
</evidence>
<organism evidence="1 2">
    <name type="scientific">Armillaria ostoyae</name>
    <name type="common">Armillaria root rot fungus</name>
    <dbReference type="NCBI Taxonomy" id="47428"/>
    <lineage>
        <taxon>Eukaryota</taxon>
        <taxon>Fungi</taxon>
        <taxon>Dikarya</taxon>
        <taxon>Basidiomycota</taxon>
        <taxon>Agaricomycotina</taxon>
        <taxon>Agaricomycetes</taxon>
        <taxon>Agaricomycetidae</taxon>
        <taxon>Agaricales</taxon>
        <taxon>Marasmiineae</taxon>
        <taxon>Physalacriaceae</taxon>
        <taxon>Armillaria</taxon>
    </lineage>
</organism>
<protein>
    <submittedName>
        <fullName evidence="1">Uncharacterized protein</fullName>
    </submittedName>
</protein>
<keyword evidence="2" id="KW-1185">Reference proteome</keyword>
<dbReference type="Proteomes" id="UP000219338">
    <property type="component" value="Unassembled WGS sequence"/>
</dbReference>
<reference evidence="2" key="1">
    <citation type="journal article" date="2017" name="Nat. Ecol. Evol.">
        <title>Genome expansion and lineage-specific genetic innovations in the forest pathogenic fungi Armillaria.</title>
        <authorList>
            <person name="Sipos G."/>
            <person name="Prasanna A.N."/>
            <person name="Walter M.C."/>
            <person name="O'Connor E."/>
            <person name="Balint B."/>
            <person name="Krizsan K."/>
            <person name="Kiss B."/>
            <person name="Hess J."/>
            <person name="Varga T."/>
            <person name="Slot J."/>
            <person name="Riley R."/>
            <person name="Boka B."/>
            <person name="Rigling D."/>
            <person name="Barry K."/>
            <person name="Lee J."/>
            <person name="Mihaltcheva S."/>
            <person name="LaButti K."/>
            <person name="Lipzen A."/>
            <person name="Waldron R."/>
            <person name="Moloney N.M."/>
            <person name="Sperisen C."/>
            <person name="Kredics L."/>
            <person name="Vagvoelgyi C."/>
            <person name="Patrignani A."/>
            <person name="Fitzpatrick D."/>
            <person name="Nagy I."/>
            <person name="Doyle S."/>
            <person name="Anderson J.B."/>
            <person name="Grigoriev I.V."/>
            <person name="Gueldener U."/>
            <person name="Muensterkoetter M."/>
            <person name="Nagy L.G."/>
        </authorList>
    </citation>
    <scope>NUCLEOTIDE SEQUENCE [LARGE SCALE GENOMIC DNA]</scope>
    <source>
        <strain evidence="2">C18/9</strain>
    </source>
</reference>
<sequence>MNFDVIICRLKSVSLSTVPAGDVCETRLEFMLGSNAILLFSRHIRISALATRVRPTVERSTLATGKRLWCRYLLPVTAIMPYPGRYELFALAVFLVQYKRMTYPGLPCLLRRSPEVYGSSEIGVQRSESTRGTSFCRLKTNETNETGYWRASRQGFSGKHRWEFRKPALRLGNRPEELRWEKEPHVEKTMQEVPHVSIPTESSLYLRWKGSRLARLTERTVFQEQLRQLLMDESPQIDVHPEANHWPEQDSSKAREWWSFGPNVTASYYEGQERLIVLVVFLAGVLQDKTVPDLMPWILSSAIPLSFYFVLLSVSRIQILRCVDEDIDVRVSIGGWPHWWARRIARRTGPPYANVVSQELTIALTMRFESKATKDSVEGEETTSLPNFPATIEQRDNIDENLPTSFSSSLPELAKRRTTMLTATYITPSKTRL</sequence>
<dbReference type="EMBL" id="FUEG01000001">
    <property type="protein sequence ID" value="SJK96876.1"/>
    <property type="molecule type" value="Genomic_DNA"/>
</dbReference>
<dbReference type="AlphaFoldDB" id="A0A284QK85"/>